<proteinExistence type="predicted"/>
<evidence type="ECO:0000313" key="3">
    <source>
        <dbReference type="Proteomes" id="UP000829817"/>
    </source>
</evidence>
<gene>
    <name evidence="2" type="ORF">LVJ83_13350</name>
</gene>
<dbReference type="InterPro" id="IPR002622">
    <property type="entry name" value="Transposase_14"/>
</dbReference>
<dbReference type="Gene3D" id="1.10.10.10">
    <property type="entry name" value="Winged helix-like DNA-binding domain superfamily/Winged helix DNA-binding domain"/>
    <property type="match status" value="1"/>
</dbReference>
<dbReference type="InterPro" id="IPR036388">
    <property type="entry name" value="WH-like_DNA-bd_sf"/>
</dbReference>
<name>A0ABY4DT43_9NEIS</name>
<protein>
    <submittedName>
        <fullName evidence="2">IS630 transposase-related protein</fullName>
    </submittedName>
</protein>
<dbReference type="EMBL" id="CP091508">
    <property type="protein sequence ID" value="UOO81869.1"/>
    <property type="molecule type" value="Genomic_DNA"/>
</dbReference>
<organism evidence="2 3">
    <name type="scientific">Uruburuella testudinis</name>
    <dbReference type="NCBI Taxonomy" id="1282863"/>
    <lineage>
        <taxon>Bacteria</taxon>
        <taxon>Pseudomonadati</taxon>
        <taxon>Pseudomonadota</taxon>
        <taxon>Betaproteobacteria</taxon>
        <taxon>Neisseriales</taxon>
        <taxon>Neisseriaceae</taxon>
        <taxon>Uruburuella</taxon>
    </lineage>
</organism>
<dbReference type="RefSeq" id="WP_244785132.1">
    <property type="nucleotide sequence ID" value="NZ_CP091508.1"/>
</dbReference>
<accession>A0ABY4DT43</accession>
<reference evidence="2 3" key="1">
    <citation type="journal article" date="2022" name="Res Sq">
        <title>Evolution of multicellular longitudinally dividing oral cavity symbionts (Neisseriaceae).</title>
        <authorList>
            <person name="Nyongesa S."/>
            <person name="Weber P."/>
            <person name="Bernet E."/>
            <person name="Pullido F."/>
            <person name="Nieckarz M."/>
            <person name="Delaby M."/>
            <person name="Nieves C."/>
            <person name="Viehboeck T."/>
            <person name="Krause N."/>
            <person name="Rivera-Millot A."/>
            <person name="Nakamura A."/>
            <person name="Vischer N."/>
            <person name="VanNieuwenhze M."/>
            <person name="Brun Y."/>
            <person name="Cava F."/>
            <person name="Bulgheresi S."/>
            <person name="Veyrier F."/>
        </authorList>
    </citation>
    <scope>NUCLEOTIDE SEQUENCE [LARGE SCALE GENOMIC DNA]</scope>
    <source>
        <strain evidence="2 3">CCUG 63373m</strain>
    </source>
</reference>
<feature type="domain" description="Transposase Synechocystis PCC 6803" evidence="1">
    <location>
        <begin position="1"/>
        <end position="100"/>
    </location>
</feature>
<dbReference type="SUPFAM" id="SSF46689">
    <property type="entry name" value="Homeodomain-like"/>
    <property type="match status" value="1"/>
</dbReference>
<evidence type="ECO:0000259" key="1">
    <source>
        <dbReference type="Pfam" id="PF01710"/>
    </source>
</evidence>
<keyword evidence="3" id="KW-1185">Reference proteome</keyword>
<dbReference type="InterPro" id="IPR009057">
    <property type="entry name" value="Homeodomain-like_sf"/>
</dbReference>
<sequence>MAYSKDYRQMILAKLESGETYRALAAEFNISKSTIQNWKKQPERKIVTTRHSKIDMEKLRQDVVQYPDHYQRERAVRFNCTQRAIGIALKRLKITQKKDLETSSG</sequence>
<evidence type="ECO:0000313" key="2">
    <source>
        <dbReference type="EMBL" id="UOO81869.1"/>
    </source>
</evidence>
<dbReference type="Proteomes" id="UP000829817">
    <property type="component" value="Chromosome"/>
</dbReference>
<dbReference type="Pfam" id="PF01710">
    <property type="entry name" value="HTH_Tnp_IS630"/>
    <property type="match status" value="1"/>
</dbReference>